<comment type="caution">
    <text evidence="1">The sequence shown here is derived from an EMBL/GenBank/DDBJ whole genome shotgun (WGS) entry which is preliminary data.</text>
</comment>
<proteinExistence type="predicted"/>
<dbReference type="PANTHER" id="PTHR31793">
    <property type="entry name" value="4-HYDROXYBENZOYL-COA THIOESTERASE FAMILY MEMBER"/>
    <property type="match status" value="1"/>
</dbReference>
<accession>A0ABX0A0X2</accession>
<dbReference type="Gene3D" id="3.10.129.10">
    <property type="entry name" value="Hotdog Thioesterase"/>
    <property type="match status" value="1"/>
</dbReference>
<reference evidence="1 2" key="1">
    <citation type="submission" date="2020-01" db="EMBL/GenBank/DDBJ databases">
        <title>A novel Bacillus sp. from Pasinler.</title>
        <authorList>
            <person name="Adiguzel A."/>
            <person name="Ay H."/>
            <person name="Baltaci M.O."/>
        </authorList>
    </citation>
    <scope>NUCLEOTIDE SEQUENCE [LARGE SCALE GENOMIC DNA]</scope>
    <source>
        <strain evidence="1 2">P1</strain>
    </source>
</reference>
<dbReference type="EMBL" id="JAACYS010000013">
    <property type="protein sequence ID" value="NCU17053.1"/>
    <property type="molecule type" value="Genomic_DNA"/>
</dbReference>
<dbReference type="SUPFAM" id="SSF54637">
    <property type="entry name" value="Thioesterase/thiol ester dehydrase-isomerase"/>
    <property type="match status" value="1"/>
</dbReference>
<protein>
    <submittedName>
        <fullName evidence="1">Acyl-CoA thioesterase</fullName>
    </submittedName>
</protein>
<evidence type="ECO:0000313" key="2">
    <source>
        <dbReference type="Proteomes" id="UP000743899"/>
    </source>
</evidence>
<dbReference type="RefSeq" id="WP_161919891.1">
    <property type="nucleotide sequence ID" value="NZ_JAACYS010000013.1"/>
</dbReference>
<dbReference type="InterPro" id="IPR029069">
    <property type="entry name" value="HotDog_dom_sf"/>
</dbReference>
<gene>
    <name evidence="1" type="ORF">GW534_04600</name>
</gene>
<dbReference type="InterPro" id="IPR050563">
    <property type="entry name" value="4-hydroxybenzoyl-CoA_TE"/>
</dbReference>
<organism evidence="1 2">
    <name type="scientific">Pallidibacillus pasinlerensis</name>
    <dbReference type="NCBI Taxonomy" id="2703818"/>
    <lineage>
        <taxon>Bacteria</taxon>
        <taxon>Bacillati</taxon>
        <taxon>Bacillota</taxon>
        <taxon>Bacilli</taxon>
        <taxon>Bacillales</taxon>
        <taxon>Bacillaceae</taxon>
        <taxon>Pallidibacillus</taxon>
    </lineage>
</organism>
<keyword evidence="2" id="KW-1185">Reference proteome</keyword>
<dbReference type="PANTHER" id="PTHR31793:SF24">
    <property type="entry name" value="LONG-CHAIN ACYL-COA THIOESTERASE FADM"/>
    <property type="match status" value="1"/>
</dbReference>
<evidence type="ECO:0000313" key="1">
    <source>
        <dbReference type="EMBL" id="NCU17053.1"/>
    </source>
</evidence>
<sequence length="155" mass="18309">MKRISYIEDFETWKNEFEFFIPIRVRFSETDMFGHMNNTVPFVYFEQARIEYMEYLGLYPLDTKEIGENIPVVADLQCDYLQQVFFGDELKVYVKIKEIGTSSVNIHYLGVKRDDVACFTGRGRIVNINKKLGKSVPWSSEEREIFYEAMKVNLV</sequence>
<name>A0ABX0A0X2_9BACI</name>
<dbReference type="Pfam" id="PF13279">
    <property type="entry name" value="4HBT_2"/>
    <property type="match status" value="1"/>
</dbReference>
<dbReference type="Proteomes" id="UP000743899">
    <property type="component" value="Unassembled WGS sequence"/>
</dbReference>
<dbReference type="CDD" id="cd00586">
    <property type="entry name" value="4HBT"/>
    <property type="match status" value="1"/>
</dbReference>